<dbReference type="Pfam" id="PF00857">
    <property type="entry name" value="Isochorismatase"/>
    <property type="match status" value="1"/>
</dbReference>
<dbReference type="InterPro" id="IPR050272">
    <property type="entry name" value="Isochorismatase-like_hydrls"/>
</dbReference>
<dbReference type="RefSeq" id="WP_209668337.1">
    <property type="nucleotide sequence ID" value="NZ_JAGGMS010000001.1"/>
</dbReference>
<protein>
    <submittedName>
        <fullName evidence="3">Nicotinamidase-related amidase</fullName>
    </submittedName>
</protein>
<keyword evidence="1" id="KW-0378">Hydrolase</keyword>
<dbReference type="InterPro" id="IPR036380">
    <property type="entry name" value="Isochorismatase-like_sf"/>
</dbReference>
<dbReference type="PANTHER" id="PTHR43540">
    <property type="entry name" value="PEROXYUREIDOACRYLATE/UREIDOACRYLATE AMIDOHYDROLASE-RELATED"/>
    <property type="match status" value="1"/>
</dbReference>
<dbReference type="SUPFAM" id="SSF52499">
    <property type="entry name" value="Isochorismatase-like hydrolases"/>
    <property type="match status" value="1"/>
</dbReference>
<dbReference type="Proteomes" id="UP000741013">
    <property type="component" value="Unassembled WGS sequence"/>
</dbReference>
<proteinExistence type="predicted"/>
<evidence type="ECO:0000259" key="2">
    <source>
        <dbReference type="Pfam" id="PF00857"/>
    </source>
</evidence>
<dbReference type="PANTHER" id="PTHR43540:SF6">
    <property type="entry name" value="ISOCHORISMATASE-LIKE DOMAIN-CONTAINING PROTEIN"/>
    <property type="match status" value="1"/>
</dbReference>
<evidence type="ECO:0000256" key="1">
    <source>
        <dbReference type="ARBA" id="ARBA00022801"/>
    </source>
</evidence>
<accession>A0ABS4Q1A4</accession>
<keyword evidence="4" id="KW-1185">Reference proteome</keyword>
<dbReference type="Gene3D" id="3.40.50.850">
    <property type="entry name" value="Isochorismatase-like"/>
    <property type="match status" value="1"/>
</dbReference>
<gene>
    <name evidence="3" type="ORF">JOM49_006974</name>
</gene>
<evidence type="ECO:0000313" key="4">
    <source>
        <dbReference type="Proteomes" id="UP000741013"/>
    </source>
</evidence>
<reference evidence="3 4" key="1">
    <citation type="submission" date="2021-03" db="EMBL/GenBank/DDBJ databases">
        <title>Sequencing the genomes of 1000 actinobacteria strains.</title>
        <authorList>
            <person name="Klenk H.-P."/>
        </authorList>
    </citation>
    <scope>NUCLEOTIDE SEQUENCE [LARGE SCALE GENOMIC DNA]</scope>
    <source>
        <strain evidence="3 4">DSM 45510</strain>
    </source>
</reference>
<sequence>METQPRRALVVVDAQLEYFDEDRPLAVQYPPRDESRANLVEAIDVAIRNDVPVVTVRHELPQDAPVFAAGSEAAAVHPAVLERATGKGTEIVKRFSSVFADTGLTEWLRAHQIDTITLVGYMTNNCVLATAASAEPLGFTVEVLRDATGAVHLSNEAGSVSARQVHDTLMVLLHSNFAAVATTGDWTSAVSGARALPKNDLGNSAIQGRSAQSGR</sequence>
<dbReference type="InterPro" id="IPR000868">
    <property type="entry name" value="Isochorismatase-like_dom"/>
</dbReference>
<organism evidence="3 4">
    <name type="scientific">Amycolatopsis magusensis</name>
    <dbReference type="NCBI Taxonomy" id="882444"/>
    <lineage>
        <taxon>Bacteria</taxon>
        <taxon>Bacillati</taxon>
        <taxon>Actinomycetota</taxon>
        <taxon>Actinomycetes</taxon>
        <taxon>Pseudonocardiales</taxon>
        <taxon>Pseudonocardiaceae</taxon>
        <taxon>Amycolatopsis</taxon>
    </lineage>
</organism>
<dbReference type="EMBL" id="JAGGMS010000001">
    <property type="protein sequence ID" value="MBP2185448.1"/>
    <property type="molecule type" value="Genomic_DNA"/>
</dbReference>
<comment type="caution">
    <text evidence="3">The sequence shown here is derived from an EMBL/GenBank/DDBJ whole genome shotgun (WGS) entry which is preliminary data.</text>
</comment>
<name>A0ABS4Q1A4_9PSEU</name>
<feature type="domain" description="Isochorismatase-like" evidence="2">
    <location>
        <begin position="8"/>
        <end position="160"/>
    </location>
</feature>
<evidence type="ECO:0000313" key="3">
    <source>
        <dbReference type="EMBL" id="MBP2185448.1"/>
    </source>
</evidence>